<dbReference type="Pfam" id="PF01571">
    <property type="entry name" value="GCV_T"/>
    <property type="match status" value="1"/>
</dbReference>
<keyword evidence="1" id="KW-0809">Transit peptide</keyword>
<accession>A0A1T5IV94</accession>
<dbReference type="AlphaFoldDB" id="A0A1T5IV94"/>
<dbReference type="EMBL" id="FUZP01000001">
    <property type="protein sequence ID" value="SKC43090.1"/>
    <property type="molecule type" value="Genomic_DNA"/>
</dbReference>
<feature type="domain" description="GCVT N-terminal" evidence="3">
    <location>
        <begin position="48"/>
        <end position="161"/>
    </location>
</feature>
<dbReference type="PIRSF" id="PIRSF006487">
    <property type="entry name" value="GcvT"/>
    <property type="match status" value="1"/>
</dbReference>
<dbReference type="RefSeq" id="WP_079727041.1">
    <property type="nucleotide sequence ID" value="NZ_FUZP01000001.1"/>
</dbReference>
<feature type="region of interest" description="Disordered" evidence="2">
    <location>
        <begin position="174"/>
        <end position="195"/>
    </location>
</feature>
<dbReference type="NCBIfam" id="TIGR03317">
    <property type="entry name" value="ygfZ_signature"/>
    <property type="match status" value="1"/>
</dbReference>
<dbReference type="STRING" id="123320.SAMN06309945_0885"/>
<dbReference type="PANTHER" id="PTHR22602:SF0">
    <property type="entry name" value="TRANSFERASE CAF17, MITOCHONDRIAL-RELATED"/>
    <property type="match status" value="1"/>
</dbReference>
<proteinExistence type="predicted"/>
<dbReference type="Proteomes" id="UP000190857">
    <property type="component" value="Unassembled WGS sequence"/>
</dbReference>
<sequence>MSDDLSPVEPQPAEPDRSSPFFALNAAVLLEGAADQGVPSHYGNPTIEQRTLEAGNAIVDLSSRGVLSVTGPDRLSWLNSITSQDLTRLAPGEATETLFLDQNGRVEHAAKLIDDGVTAWLLVEASEAEPVLAWLTRMRFMLRVEPEDRTAEFATIGVVGDRFLAVSAEGGDNDIASDNNVAEDNDRASVGNDSSLPIADPNGVPLVWRDPWTGVTRGGHQYAQGDHPGEHLPWAEVLVPRAELPEIATRFPAAGSLAAEALRIVAWRPRFASEVDERSIPHELDWLRSAVHLSKGCYRGQETVAKVHNLGHPPRRLVLLHLDGSESVLPAPGSIVRAERQGEWLDVGAITSSTMHYELGPVALAVIKRGVKPDAPLVVFADDTSIAAAQEVIVPSDAGAVADIPRLPRLGAVKR</sequence>
<dbReference type="InterPro" id="IPR027266">
    <property type="entry name" value="TrmE/GcvT-like"/>
</dbReference>
<evidence type="ECO:0000259" key="3">
    <source>
        <dbReference type="Pfam" id="PF01571"/>
    </source>
</evidence>
<name>A0A1T5IV94_9MICO</name>
<reference evidence="4 5" key="1">
    <citation type="submission" date="2017-02" db="EMBL/GenBank/DDBJ databases">
        <authorList>
            <person name="Peterson S.W."/>
        </authorList>
    </citation>
    <scope>NUCLEOTIDE SEQUENCE [LARGE SCALE GENOMIC DNA]</scope>
    <source>
        <strain evidence="4 5">VKM Ac-2059</strain>
    </source>
</reference>
<evidence type="ECO:0000256" key="1">
    <source>
        <dbReference type="ARBA" id="ARBA00022946"/>
    </source>
</evidence>
<organism evidence="4 5">
    <name type="scientific">Okibacterium fritillariae</name>
    <dbReference type="NCBI Taxonomy" id="123320"/>
    <lineage>
        <taxon>Bacteria</taxon>
        <taxon>Bacillati</taxon>
        <taxon>Actinomycetota</taxon>
        <taxon>Actinomycetes</taxon>
        <taxon>Micrococcales</taxon>
        <taxon>Microbacteriaceae</taxon>
        <taxon>Okibacterium</taxon>
    </lineage>
</organism>
<gene>
    <name evidence="4" type="ORF">SAMN06309945_0885</name>
</gene>
<dbReference type="InterPro" id="IPR006222">
    <property type="entry name" value="GCVT_N"/>
</dbReference>
<dbReference type="OrthoDB" id="9796287at2"/>
<dbReference type="InterPro" id="IPR045179">
    <property type="entry name" value="YgfZ/GcvT"/>
</dbReference>
<evidence type="ECO:0000313" key="5">
    <source>
        <dbReference type="Proteomes" id="UP000190857"/>
    </source>
</evidence>
<keyword evidence="5" id="KW-1185">Reference proteome</keyword>
<protein>
    <recommendedName>
        <fullName evidence="3">GCVT N-terminal domain-containing protein</fullName>
    </recommendedName>
</protein>
<dbReference type="Gene3D" id="3.30.1360.120">
    <property type="entry name" value="Probable tRNA modification gtpase trme, domain 1"/>
    <property type="match status" value="1"/>
</dbReference>
<evidence type="ECO:0000256" key="2">
    <source>
        <dbReference type="SAM" id="MobiDB-lite"/>
    </source>
</evidence>
<dbReference type="GO" id="GO:0016226">
    <property type="term" value="P:iron-sulfur cluster assembly"/>
    <property type="evidence" value="ECO:0007669"/>
    <property type="project" value="TreeGrafter"/>
</dbReference>
<dbReference type="InterPro" id="IPR017703">
    <property type="entry name" value="YgfZ/GCV_T_CS"/>
</dbReference>
<evidence type="ECO:0000313" key="4">
    <source>
        <dbReference type="EMBL" id="SKC43090.1"/>
    </source>
</evidence>
<dbReference type="SUPFAM" id="SSF103025">
    <property type="entry name" value="Folate-binding domain"/>
    <property type="match status" value="1"/>
</dbReference>
<dbReference type="PANTHER" id="PTHR22602">
    <property type="entry name" value="TRANSFERASE CAF17, MITOCHONDRIAL-RELATED"/>
    <property type="match status" value="1"/>
</dbReference>